<comment type="catalytic activity">
    <reaction evidence="1">
        <text>Transfers a segment of a (1-&gt;4)-alpha-D-glucan to a new position in an acceptor, which may be glucose or a (1-&gt;4)-alpha-D-glucan.</text>
        <dbReference type="EC" id="2.4.1.25"/>
    </reaction>
</comment>
<evidence type="ECO:0000256" key="3">
    <source>
        <dbReference type="ARBA" id="ARBA00005684"/>
    </source>
</evidence>
<dbReference type="PANTHER" id="PTHR32518">
    <property type="match status" value="1"/>
</dbReference>
<evidence type="ECO:0000256" key="7">
    <source>
        <dbReference type="ARBA" id="ARBA00022676"/>
    </source>
</evidence>
<reference evidence="13" key="1">
    <citation type="submission" date="2016-10" db="EMBL/GenBank/DDBJ databases">
        <authorList>
            <person name="Varghese N."/>
            <person name="Submissions S."/>
        </authorList>
    </citation>
    <scope>NUCLEOTIDE SEQUENCE [LARGE SCALE GENOMIC DNA]</scope>
    <source>
        <strain evidence="13">XBD1002</strain>
    </source>
</reference>
<keyword evidence="7" id="KW-0328">Glycosyltransferase</keyword>
<dbReference type="GO" id="GO:0004134">
    <property type="term" value="F:4-alpha-glucanotransferase activity"/>
    <property type="evidence" value="ECO:0007669"/>
    <property type="project" value="UniProtKB-EC"/>
</dbReference>
<name>A0A1I3KQG5_9SPIR</name>
<dbReference type="InterPro" id="IPR003385">
    <property type="entry name" value="Glyco_hydro_77"/>
</dbReference>
<evidence type="ECO:0000256" key="11">
    <source>
        <dbReference type="ARBA" id="ARBA00031501"/>
    </source>
</evidence>
<comment type="subcellular location">
    <subcellularLocation>
        <location evidence="2">Cytoplasm</location>
    </subcellularLocation>
</comment>
<dbReference type="RefSeq" id="WP_074931421.1">
    <property type="nucleotide sequence ID" value="NZ_FORI01000005.1"/>
</dbReference>
<keyword evidence="9" id="KW-0119">Carbohydrate metabolism</keyword>
<evidence type="ECO:0000256" key="2">
    <source>
        <dbReference type="ARBA" id="ARBA00004496"/>
    </source>
</evidence>
<protein>
    <recommendedName>
        <fullName evidence="5">4-alpha-glucanotransferase</fullName>
        <ecNumber evidence="4">2.4.1.25</ecNumber>
    </recommendedName>
    <alternativeName>
        <fullName evidence="10">Amylomaltase</fullName>
    </alternativeName>
    <alternativeName>
        <fullName evidence="11">Disproportionating enzyme</fullName>
    </alternativeName>
</protein>
<evidence type="ECO:0000313" key="13">
    <source>
        <dbReference type="Proteomes" id="UP000182737"/>
    </source>
</evidence>
<gene>
    <name evidence="12" type="ORF">SAMN04487775_10596</name>
</gene>
<dbReference type="Gene3D" id="3.20.20.80">
    <property type="entry name" value="Glycosidases"/>
    <property type="match status" value="2"/>
</dbReference>
<dbReference type="SUPFAM" id="SSF51445">
    <property type="entry name" value="(Trans)glycosidases"/>
    <property type="match status" value="1"/>
</dbReference>
<keyword evidence="13" id="KW-1185">Reference proteome</keyword>
<organism evidence="12 13">
    <name type="scientific">Treponema bryantii</name>
    <dbReference type="NCBI Taxonomy" id="163"/>
    <lineage>
        <taxon>Bacteria</taxon>
        <taxon>Pseudomonadati</taxon>
        <taxon>Spirochaetota</taxon>
        <taxon>Spirochaetia</taxon>
        <taxon>Spirochaetales</taxon>
        <taxon>Treponemataceae</taxon>
        <taxon>Treponema</taxon>
    </lineage>
</organism>
<evidence type="ECO:0000256" key="5">
    <source>
        <dbReference type="ARBA" id="ARBA00020295"/>
    </source>
</evidence>
<evidence type="ECO:0000256" key="10">
    <source>
        <dbReference type="ARBA" id="ARBA00031423"/>
    </source>
</evidence>
<evidence type="ECO:0000256" key="4">
    <source>
        <dbReference type="ARBA" id="ARBA00012560"/>
    </source>
</evidence>
<keyword evidence="8 12" id="KW-0808">Transferase</keyword>
<dbReference type="InterPro" id="IPR017853">
    <property type="entry name" value="GH"/>
</dbReference>
<dbReference type="GO" id="GO:0005975">
    <property type="term" value="P:carbohydrate metabolic process"/>
    <property type="evidence" value="ECO:0007669"/>
    <property type="project" value="InterPro"/>
</dbReference>
<dbReference type="OrthoDB" id="9811841at2"/>
<comment type="similarity">
    <text evidence="3">Belongs to the disproportionating enzyme family.</text>
</comment>
<evidence type="ECO:0000256" key="6">
    <source>
        <dbReference type="ARBA" id="ARBA00022490"/>
    </source>
</evidence>
<dbReference type="Proteomes" id="UP000182737">
    <property type="component" value="Unassembled WGS sequence"/>
</dbReference>
<evidence type="ECO:0000256" key="8">
    <source>
        <dbReference type="ARBA" id="ARBA00022679"/>
    </source>
</evidence>
<accession>A0A1I3KQG5</accession>
<evidence type="ECO:0000256" key="1">
    <source>
        <dbReference type="ARBA" id="ARBA00000439"/>
    </source>
</evidence>
<dbReference type="EMBL" id="FORI01000005">
    <property type="protein sequence ID" value="SFI74578.1"/>
    <property type="molecule type" value="Genomic_DNA"/>
</dbReference>
<dbReference type="GO" id="GO:0005737">
    <property type="term" value="C:cytoplasm"/>
    <property type="evidence" value="ECO:0007669"/>
    <property type="project" value="UniProtKB-SubCell"/>
</dbReference>
<dbReference type="Pfam" id="PF02446">
    <property type="entry name" value="Glyco_hydro_77"/>
    <property type="match status" value="1"/>
</dbReference>
<dbReference type="AlphaFoldDB" id="A0A1I3KQG5"/>
<dbReference type="PANTHER" id="PTHR32518:SF3">
    <property type="entry name" value="4-ALPHA-GLUCANOTRANSFERASE"/>
    <property type="match status" value="1"/>
</dbReference>
<evidence type="ECO:0000256" key="9">
    <source>
        <dbReference type="ARBA" id="ARBA00023277"/>
    </source>
</evidence>
<keyword evidence="6" id="KW-0963">Cytoplasm</keyword>
<proteinExistence type="inferred from homology"/>
<dbReference type="EC" id="2.4.1.25" evidence="4"/>
<sequence>MKKEKLTGTAVPLGALYTKENPVIGEFPDLKPFADFCKSAGISIIQLLPVNDTGTQSSPYSGLSAFALHPIYIRLKNIEGFDSLYSSDAKFKKAYDSLVKNHKYCLRYNYDGILNEKTALLKMLYDNTDEGKTGETGAALSKWIKANPWVKDYAVYKNLKWNYMQASWKSWLDSDRSKSKEEITALWNKKAFKKEHLFYAWTQMIADAQFKDAVEYVHGLGLKLKGDMPILMNEDSADAWAYPEVFNQDLRAGAPADGDNPNGQNWGFPTYNWKNLKDDDYRWWKDRLTNASKYYDAYRLDHILGFFRIWAIPEADLNALNGHTEPYAFIKKTDLYELGFDDDRIRWLSQPHIPTHVIEDITWNHDKAHQILAIFCNKIDGEELWRFDSSVKGNKVIEEADLSELCAPEAIPRVKKVLEDFWSDRTLLEIAKNKYVPLWTYGKSTSWGTLNDQEKSSLLACFNDLNSKNEKLWKKQADEIFAAITSAVKMIPCGEDLGVNIECVPKTMAAHNILGLRVVRWCRKWNEPGQPYVPFADYTPLSVTTTSVHDSSTIREWWETEKDSVRAFISANPEVFAPGTTEAAEFSPEIAEAVIKASATSASQWFIPPLQDFLYMDKSLWLEKASDERINIPGTVTEFNWTYRLPCSLEELCNNKTLIEKIM</sequence>
<evidence type="ECO:0000313" key="12">
    <source>
        <dbReference type="EMBL" id="SFI74578.1"/>
    </source>
</evidence>